<keyword evidence="7" id="KW-0325">Glycoprotein</keyword>
<reference evidence="14" key="2">
    <citation type="journal article" date="2007" name="Science">
        <title>Genome sequence of Aedes aegypti, a major arbovirus vector.</title>
        <authorList>
            <person name="Nene V."/>
            <person name="Wortman J.R."/>
            <person name="Lawson D."/>
            <person name="Haas B."/>
            <person name="Kodira C."/>
            <person name="Tu Z.J."/>
            <person name="Loftus B."/>
            <person name="Xi Z."/>
            <person name="Megy K."/>
            <person name="Grabherr M."/>
            <person name="Ren Q."/>
            <person name="Zdobnov E.M."/>
            <person name="Lobo N.F."/>
            <person name="Campbell K.S."/>
            <person name="Brown S.E."/>
            <person name="Bonaldo M.F."/>
            <person name="Zhu J."/>
            <person name="Sinkins S.P."/>
            <person name="Hogenkamp D.G."/>
            <person name="Amedeo P."/>
            <person name="Arensburger P."/>
            <person name="Atkinson P.W."/>
            <person name="Bidwell S."/>
            <person name="Biedler J."/>
            <person name="Birney E."/>
            <person name="Bruggner R.V."/>
            <person name="Costas J."/>
            <person name="Coy M.R."/>
            <person name="Crabtree J."/>
            <person name="Crawford M."/>
            <person name="Debruyn B."/>
            <person name="Decaprio D."/>
            <person name="Eiglmeier K."/>
            <person name="Eisenstadt E."/>
            <person name="El-Dorry H."/>
            <person name="Gelbart W.M."/>
            <person name="Gomes S.L."/>
            <person name="Hammond M."/>
            <person name="Hannick L.I."/>
            <person name="Hogan J.R."/>
            <person name="Holmes M.H."/>
            <person name="Jaffe D."/>
            <person name="Johnston J.S."/>
            <person name="Kennedy R.C."/>
            <person name="Koo H."/>
            <person name="Kravitz S."/>
            <person name="Kriventseva E.V."/>
            <person name="Kulp D."/>
            <person name="Labutti K."/>
            <person name="Lee E."/>
            <person name="Li S."/>
            <person name="Lovin D.D."/>
            <person name="Mao C."/>
            <person name="Mauceli E."/>
            <person name="Menck C.F."/>
            <person name="Miller J.R."/>
            <person name="Montgomery P."/>
            <person name="Mori A."/>
            <person name="Nascimento A.L."/>
            <person name="Naveira H.F."/>
            <person name="Nusbaum C."/>
            <person name="O'leary S."/>
            <person name="Orvis J."/>
            <person name="Pertea M."/>
            <person name="Quesneville H."/>
            <person name="Reidenbach K.R."/>
            <person name="Rogers Y.H."/>
            <person name="Roth C.W."/>
            <person name="Schneider J.R."/>
            <person name="Schatz M."/>
            <person name="Shumway M."/>
            <person name="Stanke M."/>
            <person name="Stinson E.O."/>
            <person name="Tubio J.M."/>
            <person name="Vanzee J.P."/>
            <person name="Verjovski-Almeida S."/>
            <person name="Werner D."/>
            <person name="White O."/>
            <person name="Wyder S."/>
            <person name="Zeng Q."/>
            <person name="Zhao Q."/>
            <person name="Zhao Y."/>
            <person name="Hill C.A."/>
            <person name="Raikhel A.S."/>
            <person name="Soares M.B."/>
            <person name="Knudson D.L."/>
            <person name="Lee N.H."/>
            <person name="Galagan J."/>
            <person name="Salzberg S.L."/>
            <person name="Paulsen I.T."/>
            <person name="Dimopoulos G."/>
            <person name="Collins F.H."/>
            <person name="Birren B."/>
            <person name="Fraser-Liggett C.M."/>
            <person name="Severson D.W."/>
        </authorList>
    </citation>
    <scope>NUCLEOTIDE SEQUENCE [LARGE SCALE GENOMIC DNA]</scope>
    <source>
        <strain evidence="14">Liverpool</strain>
    </source>
</reference>
<comment type="pathway">
    <text evidence="2">Glycan metabolism; N-glycan metabolism.</text>
</comment>
<dbReference type="VEuPathDB" id="VectorBase:AAEL022931"/>
<evidence type="ECO:0000259" key="11">
    <source>
        <dbReference type="Pfam" id="PF01055"/>
    </source>
</evidence>
<dbReference type="VEuPathDB" id="VectorBase:AAEL022548"/>
<feature type="compositionally biased region" description="Acidic residues" evidence="10">
    <location>
        <begin position="920"/>
        <end position="929"/>
    </location>
</feature>
<keyword evidence="5" id="KW-0378">Hydrolase</keyword>
<keyword evidence="8" id="KW-0326">Glycosidase</keyword>
<organism evidence="14 15">
    <name type="scientific">Aedes aegypti</name>
    <name type="common">Yellowfever mosquito</name>
    <name type="synonym">Culex aegypti</name>
    <dbReference type="NCBI Taxonomy" id="7159"/>
    <lineage>
        <taxon>Eukaryota</taxon>
        <taxon>Metazoa</taxon>
        <taxon>Ecdysozoa</taxon>
        <taxon>Arthropoda</taxon>
        <taxon>Hexapoda</taxon>
        <taxon>Insecta</taxon>
        <taxon>Pterygota</taxon>
        <taxon>Neoptera</taxon>
        <taxon>Endopterygota</taxon>
        <taxon>Diptera</taxon>
        <taxon>Nematocera</taxon>
        <taxon>Culicoidea</taxon>
        <taxon>Culicidae</taxon>
        <taxon>Culicinae</taxon>
        <taxon>Aedini</taxon>
        <taxon>Aedes</taxon>
        <taxon>Stegomyia</taxon>
    </lineage>
</organism>
<dbReference type="Pfam" id="PF13802">
    <property type="entry name" value="Gal_mutarotas_2"/>
    <property type="match status" value="2"/>
</dbReference>
<dbReference type="PhylomeDB" id="Q16SF9"/>
<dbReference type="Proteomes" id="UP000682892">
    <property type="component" value="Unassembled WGS sequence"/>
</dbReference>
<reference evidence="14" key="1">
    <citation type="submission" date="2005-10" db="EMBL/GenBank/DDBJ databases">
        <authorList>
            <person name="Loftus B.J."/>
            <person name="Nene V.M."/>
            <person name="Hannick L.I."/>
            <person name="Bidwell S."/>
            <person name="Haas B."/>
            <person name="Amedeo P."/>
            <person name="Orvis J."/>
            <person name="Wortman J.R."/>
            <person name="White O.R."/>
            <person name="Salzberg S."/>
            <person name="Shumway M."/>
            <person name="Koo H."/>
            <person name="Zhao Y."/>
            <person name="Holmes M."/>
            <person name="Miller J."/>
            <person name="Schatz M."/>
            <person name="Pop M."/>
            <person name="Pai G."/>
            <person name="Utterback T."/>
            <person name="Rogers Y.-H."/>
            <person name="Kravitz S."/>
            <person name="Fraser C.M."/>
        </authorList>
    </citation>
    <scope>NUCLEOTIDE SEQUENCE</scope>
    <source>
        <strain evidence="14">Liverpool</strain>
    </source>
</reference>
<dbReference type="eggNOG" id="KOG1066">
    <property type="taxonomic scope" value="Eukaryota"/>
</dbReference>
<dbReference type="SUPFAM" id="SSF74650">
    <property type="entry name" value="Galactose mutarotase-like"/>
    <property type="match status" value="2"/>
</dbReference>
<keyword evidence="4" id="KW-0732">Signal</keyword>
<evidence type="ECO:0000256" key="8">
    <source>
        <dbReference type="ARBA" id="ARBA00023295"/>
    </source>
</evidence>
<dbReference type="PANTHER" id="PTHR22762">
    <property type="entry name" value="ALPHA-GLUCOSIDASE"/>
    <property type="match status" value="1"/>
</dbReference>
<sequence length="1662" mass="190828">MDMHDTANNYWYTLSFSSVHENIFHFKINEKYPLRDRYRVTDALVNELKPRGVLIESSKHAITIRDNTKRAEIQVKPFKIDFYDHDTLMVSSNAKGMLKFLHSRQKPSLPKEGEWEEEFNGFVDSKPRGPESLGMDFTFHHAAVMFGIPEHADDFILKETIHEASDPYRLYNLDVFEYEVNSKMALYGSIPVVYGHGSSGTSGVYWQNSAETWVDVSYVNDTYVNIFSESGIIDAFVMLGPSPIDTFQQYIFLTGTAPLPQMFALGYHQSRWNYDNESDVALIDRKFEEYNIPLDCIWLDIEYTDGKRYFTWDSTNFPNPLEMINNLTLNGRHLTMIIDPHVKVDENYYFHQDCVSSDYYVKNKNGENFEGDCWPGLSSYTDFLNPQARQYYANQYLLENFKLSTREIGIWNDMNEPSVFNSVEVTMPKDNLHYGGWEHRDVHNIFGFYHTMATYDGLMQRNEGLYRPFVLTRAFFAGSQRYSAVWTGDNTATWEHLRASIKMCLSLSVSGISFVGADVGGFFEHPSGELISRWYQLAAFQPFFRGHAHMDTPRREPWMWPENVQVATRDAIQKRYRLLPFWYTLFYEHERDGAPIMRPMLAQYPNDPVTFKIENQYLLGDQLLVAPTLYPGQTNVSVYFPVKKDGTSDVWYDIDNHHIFNHAGFVTVMVDELKIPVFQRGGTVIPIKRIARKSSMLMRQDPYALIVALNDKGRAKGTLYIDDEEMPTTLLSAGKMVTRKLWMALAVVAVCLLHEAKGVDRNNFKTCEQSSFCRRLRLSEPETSKFVVLPETLQTYKQYILLDLQHSESKHLYVLKLGAVKGGIFHFQINEKSPLSERYRVVDALAKEPEYVGVKVETGSASSIVVTAEGGTSKAVVQLAPFKIDFLNGEKVVVSANSMGMMRFEHLRRKETAQPAPVENEQEGQENEVQEVKEDPGAWEENFKSHHDSKPNGPEGLSMDFSFPQGKVLFGIPEHADSFILKHTAGGKSDPYRLYNLDVFEYELDNGMALYGAVPVIYGAGPSTTAGVYWQNAAETWVDIFSPEQEKNVMSSIVNFVSRSNQEEAPAANFISESGIVDAFVLVGPTPLDAFRQYTDLTGKAPLPQMYAIAYHQCRWNYNDEQDVTTVSAKFDEHDIPMDTMWLDIEYTDGKKYFTWDHHKFPHPLEMIRNLTERGRHLTIIIDPHIKRDGGYFFHNDCTDRGYYVKNKDEKDYEGWCWPGAASYADFFNPEVRKYYADQYLLENFKESTAEVGIWNDMNEPSVFNGPEVTMLKDNIHHGGWEHRDVHNLYGHMHIMATYDGLIRRAEGTLRPFILTRSHFAGSQRYAAVWTGDNMAEWGHLQASIKMCLSLAVSGISFCGADVGGFFGNPDSELFYRWYQTGAFQPFFRSHAHIDTKRREPWLFPEDVKLIIRDAIRKRYRLLPLWYTMFYEHERSGLPIMRPMLAHYPTDTKCYDLDSQFMLSDKLLVAPVLKAGQNKVDVYFPAKENGEGDLWYDLDNNRKYSSTGYESISVDNYKVPVFQRGGSVVPRKDRIRRAATLMKDDPYTLVVALDKNAAAKGTLYIDDETSFEYRSGKYLYLEFEFKDSVLSSKKIDTTASYPTKSWLERVILVGLTKTPKSATLHLSNGESSTLEVYLEGGAAVVRKPGVSMLDSWSIKLNY</sequence>
<comment type="subcellular location">
    <subcellularLocation>
        <location evidence="1">Endoplasmic reticulum</location>
    </subcellularLocation>
</comment>
<feature type="region of interest" description="Disordered" evidence="10">
    <location>
        <begin position="910"/>
        <end position="933"/>
    </location>
</feature>
<dbReference type="InterPro" id="IPR048395">
    <property type="entry name" value="Glyco_hydro_31_C"/>
</dbReference>
<evidence type="ECO:0000313" key="14">
    <source>
        <dbReference type="EMBL" id="EAT37392.1"/>
    </source>
</evidence>
<dbReference type="PROSITE" id="PS00129">
    <property type="entry name" value="GLYCOSYL_HYDROL_F31_1"/>
    <property type="match status" value="2"/>
</dbReference>
<dbReference type="GO" id="GO:0005975">
    <property type="term" value="P:carbohydrate metabolic process"/>
    <property type="evidence" value="ECO:0007669"/>
    <property type="project" value="InterPro"/>
</dbReference>
<dbReference type="InterPro" id="IPR017853">
    <property type="entry name" value="GH"/>
</dbReference>
<dbReference type="InterPro" id="IPR011013">
    <property type="entry name" value="Gal_mutarotase_sf_dom"/>
</dbReference>
<feature type="domain" description="Glycoside hydrolase family 31 N-terminal" evidence="12">
    <location>
        <begin position="13"/>
        <end position="215"/>
    </location>
</feature>
<dbReference type="SUPFAM" id="SSF51011">
    <property type="entry name" value="Glycosyl hydrolase domain"/>
    <property type="match status" value="2"/>
</dbReference>
<dbReference type="Gene3D" id="2.60.40.1180">
    <property type="entry name" value="Golgi alpha-mannosidase II"/>
    <property type="match status" value="4"/>
</dbReference>
<dbReference type="STRING" id="7159.Q16SF9"/>
<evidence type="ECO:0000256" key="9">
    <source>
        <dbReference type="ARBA" id="ARBA00042895"/>
    </source>
</evidence>
<feature type="domain" description="Glycosyl hydrolase family 31 C-terminal" evidence="13">
    <location>
        <begin position="593"/>
        <end position="685"/>
    </location>
</feature>
<dbReference type="SUPFAM" id="SSF51445">
    <property type="entry name" value="(Trans)glycosidases"/>
    <property type="match status" value="2"/>
</dbReference>
<comment type="similarity">
    <text evidence="3">Belongs to the glycosyl hydrolase 31 family.</text>
</comment>
<evidence type="ECO:0000256" key="4">
    <source>
        <dbReference type="ARBA" id="ARBA00022729"/>
    </source>
</evidence>
<dbReference type="CDD" id="cd14752">
    <property type="entry name" value="GH31_N"/>
    <property type="match status" value="2"/>
</dbReference>
<name>Q16SF9_AEDAE</name>
<dbReference type="FunFam" id="3.20.20.80:FF:000039">
    <property type="entry name" value="Glucosidase, alpha neutral C"/>
    <property type="match status" value="1"/>
</dbReference>
<feature type="domain" description="Glycoside hydrolase family 31 TIM barrel" evidence="11">
    <location>
        <begin position="258"/>
        <end position="585"/>
    </location>
</feature>
<dbReference type="GO" id="GO:0090599">
    <property type="term" value="F:alpha-glucosidase activity"/>
    <property type="evidence" value="ECO:0007669"/>
    <property type="project" value="UniProtKB-ARBA"/>
</dbReference>
<dbReference type="InterPro" id="IPR030458">
    <property type="entry name" value="Glyco_hydro_31_AS"/>
</dbReference>
<dbReference type="Pfam" id="PF21365">
    <property type="entry name" value="Glyco_hydro_31_3rd"/>
    <property type="match status" value="2"/>
</dbReference>
<dbReference type="Gene3D" id="3.20.20.80">
    <property type="entry name" value="Glycosidases"/>
    <property type="match status" value="2"/>
</dbReference>
<gene>
    <name evidence="14" type="ORF">AaeL_AAEL010599</name>
</gene>
<dbReference type="GO" id="GO:0005783">
    <property type="term" value="C:endoplasmic reticulum"/>
    <property type="evidence" value="ECO:0007669"/>
    <property type="project" value="UniProtKB-SubCell"/>
</dbReference>
<dbReference type="Gene3D" id="2.60.40.1760">
    <property type="entry name" value="glycosyl hydrolase (family 31)"/>
    <property type="match status" value="2"/>
</dbReference>
<dbReference type="OMA" id="AQHVWIN"/>
<feature type="domain" description="Glycosyl hydrolase family 31 C-terminal" evidence="13">
    <location>
        <begin position="1437"/>
        <end position="1529"/>
    </location>
</feature>
<protein>
    <recommendedName>
        <fullName evidence="9">Glucosidase II subunit alpha</fullName>
    </recommendedName>
</protein>
<dbReference type="PaxDb" id="7159-AAEL010599-PA"/>
<reference evidence="14" key="3">
    <citation type="submission" date="2012-09" db="EMBL/GenBank/DDBJ databases">
        <authorList>
            <consortium name="VectorBase"/>
        </authorList>
    </citation>
    <scope>NUCLEOTIDE SEQUENCE</scope>
    <source>
        <strain evidence="14">Liverpool</strain>
    </source>
</reference>
<evidence type="ECO:0000313" key="15">
    <source>
        <dbReference type="Proteomes" id="UP000682892"/>
    </source>
</evidence>
<dbReference type="InterPro" id="IPR013780">
    <property type="entry name" value="Glyco_hydro_b"/>
</dbReference>
<dbReference type="FunFam" id="2.60.40.1180:FF:000023">
    <property type="entry name" value="neutral alpha-glucosidase AB isoform X2"/>
    <property type="match status" value="2"/>
</dbReference>
<dbReference type="EMBL" id="CH477674">
    <property type="protein sequence ID" value="EAT37392.1"/>
    <property type="molecule type" value="Genomic_DNA"/>
</dbReference>
<accession>Q16SF9</accession>
<evidence type="ECO:0000256" key="10">
    <source>
        <dbReference type="SAM" id="MobiDB-lite"/>
    </source>
</evidence>
<proteinExistence type="inferred from homology"/>
<dbReference type="CDD" id="cd06603">
    <property type="entry name" value="GH31_GANC_GANAB_alpha"/>
    <property type="match status" value="2"/>
</dbReference>
<dbReference type="HOGENOM" id="CLU_000631_3_0_1"/>
<evidence type="ECO:0000259" key="13">
    <source>
        <dbReference type="Pfam" id="PF21365"/>
    </source>
</evidence>
<evidence type="ECO:0000256" key="1">
    <source>
        <dbReference type="ARBA" id="ARBA00004240"/>
    </source>
</evidence>
<evidence type="ECO:0000256" key="6">
    <source>
        <dbReference type="ARBA" id="ARBA00022824"/>
    </source>
</evidence>
<dbReference type="InterPro" id="IPR000322">
    <property type="entry name" value="Glyco_hydro_31_TIM"/>
</dbReference>
<evidence type="ECO:0000256" key="2">
    <source>
        <dbReference type="ARBA" id="ARBA00004833"/>
    </source>
</evidence>
<evidence type="ECO:0000256" key="5">
    <source>
        <dbReference type="ARBA" id="ARBA00022801"/>
    </source>
</evidence>
<evidence type="ECO:0000256" key="3">
    <source>
        <dbReference type="ARBA" id="ARBA00007806"/>
    </source>
</evidence>
<keyword evidence="6" id="KW-0256">Endoplasmic reticulum</keyword>
<evidence type="ECO:0000259" key="12">
    <source>
        <dbReference type="Pfam" id="PF13802"/>
    </source>
</evidence>
<feature type="domain" description="Glycoside hydrolase family 31 N-terminal" evidence="12">
    <location>
        <begin position="815"/>
        <end position="1039"/>
    </location>
</feature>
<evidence type="ECO:0000256" key="7">
    <source>
        <dbReference type="ARBA" id="ARBA00023180"/>
    </source>
</evidence>
<dbReference type="PANTHER" id="PTHR22762:SF54">
    <property type="entry name" value="BCDNA.GH04962"/>
    <property type="match status" value="1"/>
</dbReference>
<dbReference type="FunFam" id="3.20.20.80:FF:000046">
    <property type="entry name" value="Glucosidase alpha, neutral C"/>
    <property type="match status" value="2"/>
</dbReference>
<feature type="domain" description="Glycoside hydrolase family 31 TIM barrel" evidence="11">
    <location>
        <begin position="1102"/>
        <end position="1429"/>
    </location>
</feature>
<dbReference type="GO" id="GO:0030246">
    <property type="term" value="F:carbohydrate binding"/>
    <property type="evidence" value="ECO:0007669"/>
    <property type="project" value="InterPro"/>
</dbReference>
<dbReference type="InterPro" id="IPR025887">
    <property type="entry name" value="Glyco_hydro_31_N_dom"/>
</dbReference>
<dbReference type="GO" id="GO:0006491">
    <property type="term" value="P:N-glycan processing"/>
    <property type="evidence" value="ECO:0007669"/>
    <property type="project" value="TreeGrafter"/>
</dbReference>
<dbReference type="Pfam" id="PF01055">
    <property type="entry name" value="Glyco_hydro_31_2nd"/>
    <property type="match status" value="2"/>
</dbReference>